<dbReference type="HOGENOM" id="CLU_2197443_0_0_1"/>
<dbReference type="Proteomes" id="UP000002668">
    <property type="component" value="Genome"/>
</dbReference>
<evidence type="ECO:0000313" key="1">
    <source>
        <dbReference type="EMBL" id="CBX97000.1"/>
    </source>
</evidence>
<sequence>MQVPVTTKAMVDSTSDAYSHTVQCVQTVSTYGTHPGHFVTECAVPQPCSSSKFQGSAVSSRGLADHRWTLALASLLRLQVPSLALDLAKVLDADMLGRSEIPTRAAFA</sequence>
<gene>
    <name evidence="1" type="ORF">LEMA_P101310.1</name>
</gene>
<proteinExistence type="predicted"/>
<accession>E5A0E0</accession>
<dbReference type="EMBL" id="FP929130">
    <property type="protein sequence ID" value="CBX97000.1"/>
    <property type="molecule type" value="Genomic_DNA"/>
</dbReference>
<dbReference type="InParanoid" id="E5A0E0"/>
<dbReference type="VEuPathDB" id="FungiDB:LEMA_P101310.1"/>
<dbReference type="RefSeq" id="XP_003840479.1">
    <property type="nucleotide sequence ID" value="XM_003840431.1"/>
</dbReference>
<dbReference type="AlphaFoldDB" id="E5A0E0"/>
<protein>
    <submittedName>
        <fullName evidence="1">Predicted protein</fullName>
    </submittedName>
</protein>
<dbReference type="GeneID" id="13283649"/>
<evidence type="ECO:0000313" key="2">
    <source>
        <dbReference type="Proteomes" id="UP000002668"/>
    </source>
</evidence>
<name>E5A0E0_LEPMJ</name>
<organism evidence="2">
    <name type="scientific">Leptosphaeria maculans (strain JN3 / isolate v23.1.3 / race Av1-4-5-6-7-8)</name>
    <name type="common">Blackleg fungus</name>
    <name type="synonym">Phoma lingam</name>
    <dbReference type="NCBI Taxonomy" id="985895"/>
    <lineage>
        <taxon>Eukaryota</taxon>
        <taxon>Fungi</taxon>
        <taxon>Dikarya</taxon>
        <taxon>Ascomycota</taxon>
        <taxon>Pezizomycotina</taxon>
        <taxon>Dothideomycetes</taxon>
        <taxon>Pleosporomycetidae</taxon>
        <taxon>Pleosporales</taxon>
        <taxon>Pleosporineae</taxon>
        <taxon>Leptosphaeriaceae</taxon>
        <taxon>Plenodomus</taxon>
        <taxon>Plenodomus lingam/Leptosphaeria maculans species complex</taxon>
    </lineage>
</organism>
<reference evidence="2" key="1">
    <citation type="journal article" date="2011" name="Nat. Commun.">
        <title>Effector diversification within compartments of the Leptosphaeria maculans genome affected by Repeat-Induced Point mutations.</title>
        <authorList>
            <person name="Rouxel T."/>
            <person name="Grandaubert J."/>
            <person name="Hane J.K."/>
            <person name="Hoede C."/>
            <person name="van de Wouw A.P."/>
            <person name="Couloux A."/>
            <person name="Dominguez V."/>
            <person name="Anthouard V."/>
            <person name="Bally P."/>
            <person name="Bourras S."/>
            <person name="Cozijnsen A.J."/>
            <person name="Ciuffetti L.M."/>
            <person name="Degrave A."/>
            <person name="Dilmaghani A."/>
            <person name="Duret L."/>
            <person name="Fudal I."/>
            <person name="Goodwin S.B."/>
            <person name="Gout L."/>
            <person name="Glaser N."/>
            <person name="Linglin J."/>
            <person name="Kema G.H.J."/>
            <person name="Lapalu N."/>
            <person name="Lawrence C.B."/>
            <person name="May K."/>
            <person name="Meyer M."/>
            <person name="Ollivier B."/>
            <person name="Poulain J."/>
            <person name="Schoch C.L."/>
            <person name="Simon A."/>
            <person name="Spatafora J.W."/>
            <person name="Stachowiak A."/>
            <person name="Turgeon B.G."/>
            <person name="Tyler B.M."/>
            <person name="Vincent D."/>
            <person name="Weissenbach J."/>
            <person name="Amselem J."/>
            <person name="Quesneville H."/>
            <person name="Oliver R.P."/>
            <person name="Wincker P."/>
            <person name="Balesdent M.-H."/>
            <person name="Howlett B.J."/>
        </authorList>
    </citation>
    <scope>NUCLEOTIDE SEQUENCE [LARGE SCALE GENOMIC DNA]</scope>
    <source>
        <strain evidence="2">JN3 / isolate v23.1.3 / race Av1-4-5-6-7-8</strain>
    </source>
</reference>
<keyword evidence="2" id="KW-1185">Reference proteome</keyword>